<dbReference type="AlphaFoldDB" id="A0AAJ5F6A0"/>
<dbReference type="GO" id="GO:0016746">
    <property type="term" value="F:acyltransferase activity"/>
    <property type="evidence" value="ECO:0007669"/>
    <property type="project" value="UniProtKB-KW"/>
</dbReference>
<dbReference type="Gene3D" id="3.20.20.70">
    <property type="entry name" value="Aldolase class I"/>
    <property type="match status" value="1"/>
</dbReference>
<reference evidence="2 3" key="1">
    <citation type="submission" date="2019-04" db="EMBL/GenBank/DDBJ databases">
        <title>Deinococcus metalilatus MA1002 mutant No.5.</title>
        <authorList>
            <person name="Park W."/>
            <person name="Park C."/>
        </authorList>
    </citation>
    <scope>NUCLEOTIDE SEQUENCE [LARGE SCALE GENOMIC DNA]</scope>
    <source>
        <strain evidence="2 3">MA1002-m5</strain>
    </source>
</reference>
<dbReference type="EC" id="2.3.1.245" evidence="2"/>
<keyword evidence="1" id="KW-0456">Lyase</keyword>
<evidence type="ECO:0000313" key="4">
    <source>
        <dbReference type="Proteomes" id="UP000536909"/>
    </source>
</evidence>
<keyword evidence="2" id="KW-0012">Acyltransferase</keyword>
<keyword evidence="2" id="KW-0808">Transferase</keyword>
<dbReference type="Pfam" id="PF01791">
    <property type="entry name" value="DeoC"/>
    <property type="match status" value="1"/>
</dbReference>
<dbReference type="InterPro" id="IPR041720">
    <property type="entry name" value="FbaB-like"/>
</dbReference>
<dbReference type="NCBIfam" id="NF006081">
    <property type="entry name" value="PRK08227.1"/>
    <property type="match status" value="1"/>
</dbReference>
<accession>A0AAJ5F6A0</accession>
<name>A0AAJ5F6A0_9DEIO</name>
<comment type="caution">
    <text evidence="2">The sequence shown here is derived from an EMBL/GenBank/DDBJ whole genome shotgun (WGS) entry which is preliminary data.</text>
</comment>
<protein>
    <submittedName>
        <fullName evidence="2">3-hydroxy-5-phosphonooxypentane-2,4-dione thiolase</fullName>
        <ecNumber evidence="2">2.3.1.245</ecNumber>
    </submittedName>
    <submittedName>
        <fullName evidence="1">Autoinducer-2 (AI-2) aldolase</fullName>
        <ecNumber evidence="1">4.1.2.-</ecNumber>
    </submittedName>
</protein>
<dbReference type="Proteomes" id="UP000536909">
    <property type="component" value="Unassembled WGS sequence"/>
</dbReference>
<dbReference type="PANTHER" id="PTHR47916">
    <property type="entry name" value="FRUCTOSE-BISPHOSPHATE ALDOLASE CLASS 1"/>
    <property type="match status" value="1"/>
</dbReference>
<evidence type="ECO:0000313" key="3">
    <source>
        <dbReference type="Proteomes" id="UP000308000"/>
    </source>
</evidence>
<dbReference type="GO" id="GO:0004332">
    <property type="term" value="F:fructose-bisphosphate aldolase activity"/>
    <property type="evidence" value="ECO:0007669"/>
    <property type="project" value="InterPro"/>
</dbReference>
<dbReference type="EC" id="4.1.2.-" evidence="1"/>
<gene>
    <name evidence="2" type="primary">lsrF</name>
    <name evidence="2" type="ORF">FCS05_01675</name>
    <name evidence="1" type="ORF">HNQ10_000306</name>
</gene>
<dbReference type="PANTHER" id="PTHR47916:SF1">
    <property type="entry name" value="3-HYDROXY-5-PHOSPHONOOXYPENTANE-2,4-DIONE THIOLASE"/>
    <property type="match status" value="1"/>
</dbReference>
<dbReference type="Proteomes" id="UP000308000">
    <property type="component" value="Unassembled WGS sequence"/>
</dbReference>
<reference evidence="1 4" key="2">
    <citation type="submission" date="2020-08" db="EMBL/GenBank/DDBJ databases">
        <title>Genomic Encyclopedia of Type Strains, Phase IV (KMG-IV): sequencing the most valuable type-strain genomes for metagenomic binning, comparative biology and taxonomic classification.</title>
        <authorList>
            <person name="Goeker M."/>
        </authorList>
    </citation>
    <scope>NUCLEOTIDE SEQUENCE [LARGE SCALE GENOMIC DNA]</scope>
    <source>
        <strain evidence="1 4">DSM 105434</strain>
    </source>
</reference>
<organism evidence="2 3">
    <name type="scientific">Deinococcus metallilatus</name>
    <dbReference type="NCBI Taxonomy" id="1211322"/>
    <lineage>
        <taxon>Bacteria</taxon>
        <taxon>Thermotogati</taxon>
        <taxon>Deinococcota</taxon>
        <taxon>Deinococci</taxon>
        <taxon>Deinococcales</taxon>
        <taxon>Deinococcaceae</taxon>
        <taxon>Deinococcus</taxon>
    </lineage>
</organism>
<sequence length="288" mass="31197">MFEQMSWGKRNRLSRIVKPDGRSLMLAIDHGYFMGSTTGMEEPARAIAPLLPHIDALMVTPGLLGPCVDASLEAGIVLRASGGNTILAEDIDDEAYILSARQAVSLNASAVAVNVYVGSTHSHRTITNMTRAIEDASQYHLPVVGVTAAGKGLASKKDKRYLSHASRLLAELGADLIKTYYTEGFEEIVLKCPVPIIVAGGPRLDSYRDVLEMTYNAVQMGAIGVDMGRNIWQSDHPAAIIQGIKGILHGGLTLNEADDLVRSLCTPENERAKLFEFNADDEKLNKVH</sequence>
<keyword evidence="4" id="KW-1185">Reference proteome</keyword>
<dbReference type="RefSeq" id="WP_129117188.1">
    <property type="nucleotide sequence ID" value="NZ_BSUI01000012.1"/>
</dbReference>
<dbReference type="InterPro" id="IPR013785">
    <property type="entry name" value="Aldolase_TIM"/>
</dbReference>
<evidence type="ECO:0000313" key="1">
    <source>
        <dbReference type="EMBL" id="MBB5293493.1"/>
    </source>
</evidence>
<dbReference type="EMBL" id="VBRC01000001">
    <property type="protein sequence ID" value="TLK32190.1"/>
    <property type="molecule type" value="Genomic_DNA"/>
</dbReference>
<dbReference type="PIRSF" id="PIRSF038992">
    <property type="entry name" value="Aldolase_Ia"/>
    <property type="match status" value="1"/>
</dbReference>
<evidence type="ECO:0000313" key="2">
    <source>
        <dbReference type="EMBL" id="TLK32190.1"/>
    </source>
</evidence>
<dbReference type="InterPro" id="IPR002915">
    <property type="entry name" value="DeoC/FbaB/LacD_aldolase"/>
</dbReference>
<dbReference type="EMBL" id="JACHFV010000001">
    <property type="protein sequence ID" value="MBB5293493.1"/>
    <property type="molecule type" value="Genomic_DNA"/>
</dbReference>
<dbReference type="SUPFAM" id="SSF51569">
    <property type="entry name" value="Aldolase"/>
    <property type="match status" value="1"/>
</dbReference>
<dbReference type="SMART" id="SM01133">
    <property type="entry name" value="DeoC"/>
    <property type="match status" value="1"/>
</dbReference>
<dbReference type="InterPro" id="IPR050456">
    <property type="entry name" value="DeoC/FbaB_aldolase"/>
</dbReference>
<proteinExistence type="predicted"/>